<evidence type="ECO:0000256" key="1">
    <source>
        <dbReference type="ARBA" id="ARBA00006484"/>
    </source>
</evidence>
<dbReference type="PANTHER" id="PTHR48107:SF16">
    <property type="entry name" value="NADPH-DEPENDENT ALDEHYDE REDUCTASE 1, CHLOROPLASTIC"/>
    <property type="match status" value="1"/>
</dbReference>
<evidence type="ECO:0000313" key="4">
    <source>
        <dbReference type="EMBL" id="GIM73755.1"/>
    </source>
</evidence>
<dbReference type="InterPro" id="IPR002347">
    <property type="entry name" value="SDR_fam"/>
</dbReference>
<dbReference type="Gene3D" id="3.40.50.720">
    <property type="entry name" value="NAD(P)-binding Rossmann-like Domain"/>
    <property type="match status" value="1"/>
</dbReference>
<organism evidence="4 5">
    <name type="scientific">Winogradskya consettensis</name>
    <dbReference type="NCBI Taxonomy" id="113560"/>
    <lineage>
        <taxon>Bacteria</taxon>
        <taxon>Bacillati</taxon>
        <taxon>Actinomycetota</taxon>
        <taxon>Actinomycetes</taxon>
        <taxon>Micromonosporales</taxon>
        <taxon>Micromonosporaceae</taxon>
        <taxon>Winogradskya</taxon>
    </lineage>
</organism>
<dbReference type="GO" id="GO:0006412">
    <property type="term" value="P:translation"/>
    <property type="evidence" value="ECO:0007669"/>
    <property type="project" value="InterPro"/>
</dbReference>
<dbReference type="GO" id="GO:0003735">
    <property type="term" value="F:structural constituent of ribosome"/>
    <property type="evidence" value="ECO:0007669"/>
    <property type="project" value="InterPro"/>
</dbReference>
<dbReference type="PROSITE" id="PS00732">
    <property type="entry name" value="RIBOSOMAL_S16"/>
    <property type="match status" value="1"/>
</dbReference>
<dbReference type="AlphaFoldDB" id="A0A919SJ87"/>
<comment type="caution">
    <text evidence="4">The sequence shown here is derived from an EMBL/GenBank/DDBJ whole genome shotgun (WGS) entry which is preliminary data.</text>
</comment>
<dbReference type="InterPro" id="IPR020592">
    <property type="entry name" value="Ribosomal_bS16_CS"/>
</dbReference>
<evidence type="ECO:0000313" key="5">
    <source>
        <dbReference type="Proteomes" id="UP000680865"/>
    </source>
</evidence>
<dbReference type="SUPFAM" id="SSF51735">
    <property type="entry name" value="NAD(P)-binding Rossmann-fold domains"/>
    <property type="match status" value="1"/>
</dbReference>
<evidence type="ECO:0000256" key="2">
    <source>
        <dbReference type="ARBA" id="ARBA00023002"/>
    </source>
</evidence>
<name>A0A919SJ87_9ACTN</name>
<evidence type="ECO:0000256" key="3">
    <source>
        <dbReference type="SAM" id="MobiDB-lite"/>
    </source>
</evidence>
<protein>
    <submittedName>
        <fullName evidence="4">Uncharacterized protein</fullName>
    </submittedName>
</protein>
<comment type="similarity">
    <text evidence="1">Belongs to the short-chain dehydrogenases/reductases (SDR) family.</text>
</comment>
<dbReference type="Pfam" id="PF00106">
    <property type="entry name" value="adh_short"/>
    <property type="match status" value="1"/>
</dbReference>
<keyword evidence="2" id="KW-0560">Oxidoreductase</keyword>
<feature type="compositionally biased region" description="Polar residues" evidence="3">
    <location>
        <begin position="137"/>
        <end position="153"/>
    </location>
</feature>
<dbReference type="EMBL" id="BOQP01000017">
    <property type="protein sequence ID" value="GIM73755.1"/>
    <property type="molecule type" value="Genomic_DNA"/>
</dbReference>
<feature type="region of interest" description="Disordered" evidence="3">
    <location>
        <begin position="128"/>
        <end position="165"/>
    </location>
</feature>
<accession>A0A919SJ87</accession>
<dbReference type="GO" id="GO:0005840">
    <property type="term" value="C:ribosome"/>
    <property type="evidence" value="ECO:0007669"/>
    <property type="project" value="InterPro"/>
</dbReference>
<reference evidence="4" key="1">
    <citation type="submission" date="2021-03" db="EMBL/GenBank/DDBJ databases">
        <title>Whole genome shotgun sequence of Actinoplanes consettensis NBRC 14913.</title>
        <authorList>
            <person name="Komaki H."/>
            <person name="Tamura T."/>
        </authorList>
    </citation>
    <scope>NUCLEOTIDE SEQUENCE</scope>
    <source>
        <strain evidence="4">NBRC 14913</strain>
    </source>
</reference>
<dbReference type="PRINTS" id="PR00081">
    <property type="entry name" value="GDHRDH"/>
</dbReference>
<dbReference type="PANTHER" id="PTHR48107">
    <property type="entry name" value="NADPH-DEPENDENT ALDEHYDE REDUCTASE-LIKE PROTEIN, CHLOROPLASTIC-RELATED"/>
    <property type="match status" value="1"/>
</dbReference>
<proteinExistence type="inferred from homology"/>
<keyword evidence="5" id="KW-1185">Reference proteome</keyword>
<gene>
    <name evidence="4" type="ORF">Aco04nite_36960</name>
</gene>
<dbReference type="GO" id="GO:0016614">
    <property type="term" value="F:oxidoreductase activity, acting on CH-OH group of donors"/>
    <property type="evidence" value="ECO:0007669"/>
    <property type="project" value="UniProtKB-ARBA"/>
</dbReference>
<dbReference type="InterPro" id="IPR036291">
    <property type="entry name" value="NAD(P)-bd_dom_sf"/>
</dbReference>
<dbReference type="Proteomes" id="UP000680865">
    <property type="component" value="Unassembled WGS sequence"/>
</dbReference>
<sequence>MSNALEGKAALVTGGSRGIGAAVAVRLARDGADVMLTYREDTASAEAVAEQIRAMGRSAVVAQADSGDPGAVVAAVNRAAGEFGRLDIVVNNAGAFLLGALEDLGPEQFERTVAVNIRRRSWPRRRRSAIYPPVGGSSPSAATWPSARSSRASLCTRRARPRSPA</sequence>